<accession>A0A915I544</accession>
<organism evidence="2 3">
    <name type="scientific">Romanomermis culicivorax</name>
    <name type="common">Nematode worm</name>
    <dbReference type="NCBI Taxonomy" id="13658"/>
    <lineage>
        <taxon>Eukaryota</taxon>
        <taxon>Metazoa</taxon>
        <taxon>Ecdysozoa</taxon>
        <taxon>Nematoda</taxon>
        <taxon>Enoplea</taxon>
        <taxon>Dorylaimia</taxon>
        <taxon>Mermithida</taxon>
        <taxon>Mermithoidea</taxon>
        <taxon>Mermithidae</taxon>
        <taxon>Romanomermis</taxon>
    </lineage>
</organism>
<evidence type="ECO:0000256" key="1">
    <source>
        <dbReference type="SAM" id="MobiDB-lite"/>
    </source>
</evidence>
<evidence type="ECO:0000313" key="2">
    <source>
        <dbReference type="Proteomes" id="UP000887565"/>
    </source>
</evidence>
<reference evidence="3" key="1">
    <citation type="submission" date="2022-11" db="UniProtKB">
        <authorList>
            <consortium name="WormBaseParasite"/>
        </authorList>
    </citation>
    <scope>IDENTIFICATION</scope>
</reference>
<protein>
    <submittedName>
        <fullName evidence="3">Uncharacterized protein</fullName>
    </submittedName>
</protein>
<feature type="compositionally biased region" description="Polar residues" evidence="1">
    <location>
        <begin position="111"/>
        <end position="120"/>
    </location>
</feature>
<feature type="region of interest" description="Disordered" evidence="1">
    <location>
        <begin position="85"/>
        <end position="125"/>
    </location>
</feature>
<feature type="compositionally biased region" description="Polar residues" evidence="1">
    <location>
        <begin position="88"/>
        <end position="101"/>
    </location>
</feature>
<evidence type="ECO:0000313" key="3">
    <source>
        <dbReference type="WBParaSite" id="nRc.2.0.1.t09262-RA"/>
    </source>
</evidence>
<dbReference type="AlphaFoldDB" id="A0A915I544"/>
<keyword evidence="2" id="KW-1185">Reference proteome</keyword>
<sequence length="173" mass="18382">MYQMTGYPIMAPQTASQAAAYFSPDPSYAVQQAAAYVARYDPHQLAAMQQHANYAAAYHMTAANHHHQAYTVGASAPYNLINGGASIKTESPNDDATSPQPSVMVGGGAGQRSSNTTNMMGHNPAVYGASPGATATAGGGDIKDMVNLYLHPHERQYVMQQQQQNNAMPLSHI</sequence>
<dbReference type="WBParaSite" id="nRc.2.0.1.t09262-RA">
    <property type="protein sequence ID" value="nRc.2.0.1.t09262-RA"/>
    <property type="gene ID" value="nRc.2.0.1.g09262"/>
</dbReference>
<dbReference type="Proteomes" id="UP000887565">
    <property type="component" value="Unplaced"/>
</dbReference>
<proteinExistence type="predicted"/>
<name>A0A915I544_ROMCU</name>